<sequence>MGQQSLFIDFEFSMPEAGTKKGRRFFPEIIEVGLVCVVDDQIEQTYSSFVTPKLNSKLSERCKKFLNISQKDVDRGISFEELVNCLSSIYGGSDTRIITWGNMDMHVLYKSCARWNITYPFRTREIDLSMEFKNFYGDQNQTGLMKALHQFGRTSNRQHHRALDDAMTTYEIFRLVEKDKSYLQKNSMNRIGDCVDLARLFENLA</sequence>
<evidence type="ECO:0000313" key="5">
    <source>
        <dbReference type="EMBL" id="TCS95561.1"/>
    </source>
</evidence>
<dbReference type="NCBIfam" id="NF005838">
    <property type="entry name" value="PRK07748.1"/>
    <property type="match status" value="1"/>
</dbReference>
<dbReference type="PANTHER" id="PTHR23044">
    <property type="entry name" value="3'-5' EXONUCLEASE ERI1-RELATED"/>
    <property type="match status" value="1"/>
</dbReference>
<dbReference type="SMART" id="SM00479">
    <property type="entry name" value="EXOIII"/>
    <property type="match status" value="1"/>
</dbReference>
<dbReference type="Proteomes" id="UP000294937">
    <property type="component" value="Unassembled WGS sequence"/>
</dbReference>
<evidence type="ECO:0000256" key="1">
    <source>
        <dbReference type="ARBA" id="ARBA00022722"/>
    </source>
</evidence>
<keyword evidence="1" id="KW-0540">Nuclease</keyword>
<organism evidence="5 6">
    <name type="scientific">Hazenella coriacea</name>
    <dbReference type="NCBI Taxonomy" id="1179467"/>
    <lineage>
        <taxon>Bacteria</taxon>
        <taxon>Bacillati</taxon>
        <taxon>Bacillota</taxon>
        <taxon>Bacilli</taxon>
        <taxon>Bacillales</taxon>
        <taxon>Thermoactinomycetaceae</taxon>
        <taxon>Hazenella</taxon>
    </lineage>
</organism>
<dbReference type="InterPro" id="IPR012337">
    <property type="entry name" value="RNaseH-like_sf"/>
</dbReference>
<protein>
    <submittedName>
        <fullName evidence="5">Sporulation inhibitor KapD</fullName>
    </submittedName>
</protein>
<dbReference type="OrthoDB" id="159416at2"/>
<dbReference type="InterPro" id="IPR051274">
    <property type="entry name" value="3-5_Exoribonuclease"/>
</dbReference>
<dbReference type="GO" id="GO:0003676">
    <property type="term" value="F:nucleic acid binding"/>
    <property type="evidence" value="ECO:0007669"/>
    <property type="project" value="InterPro"/>
</dbReference>
<evidence type="ECO:0000313" key="6">
    <source>
        <dbReference type="Proteomes" id="UP000294937"/>
    </source>
</evidence>
<dbReference type="GO" id="GO:0000175">
    <property type="term" value="F:3'-5'-RNA exonuclease activity"/>
    <property type="evidence" value="ECO:0007669"/>
    <property type="project" value="InterPro"/>
</dbReference>
<dbReference type="EMBL" id="SMAG01000002">
    <property type="protein sequence ID" value="TCS95561.1"/>
    <property type="molecule type" value="Genomic_DNA"/>
</dbReference>
<dbReference type="InterPro" id="IPR013520">
    <property type="entry name" value="Ribonucl_H"/>
</dbReference>
<keyword evidence="6" id="KW-1185">Reference proteome</keyword>
<proteinExistence type="predicted"/>
<dbReference type="InterPro" id="IPR036397">
    <property type="entry name" value="RNaseH_sf"/>
</dbReference>
<dbReference type="Gene3D" id="3.30.420.10">
    <property type="entry name" value="Ribonuclease H-like superfamily/Ribonuclease H"/>
    <property type="match status" value="1"/>
</dbReference>
<evidence type="ECO:0000256" key="3">
    <source>
        <dbReference type="ARBA" id="ARBA00022839"/>
    </source>
</evidence>
<dbReference type="InterPro" id="IPR047201">
    <property type="entry name" value="ERI-1_3'hExo-like"/>
</dbReference>
<dbReference type="CDD" id="cd06133">
    <property type="entry name" value="ERI-1_3'hExo_like"/>
    <property type="match status" value="1"/>
</dbReference>
<gene>
    <name evidence="5" type="ORF">EDD58_102135</name>
</gene>
<dbReference type="SUPFAM" id="SSF53098">
    <property type="entry name" value="Ribonuclease H-like"/>
    <property type="match status" value="1"/>
</dbReference>
<keyword evidence="2" id="KW-0378">Hydrolase</keyword>
<accession>A0A4R3L6P5</accession>
<evidence type="ECO:0000259" key="4">
    <source>
        <dbReference type="SMART" id="SM00479"/>
    </source>
</evidence>
<reference evidence="5 6" key="1">
    <citation type="submission" date="2019-03" db="EMBL/GenBank/DDBJ databases">
        <title>Genomic Encyclopedia of Type Strains, Phase IV (KMG-IV): sequencing the most valuable type-strain genomes for metagenomic binning, comparative biology and taxonomic classification.</title>
        <authorList>
            <person name="Goeker M."/>
        </authorList>
    </citation>
    <scope>NUCLEOTIDE SEQUENCE [LARGE SCALE GENOMIC DNA]</scope>
    <source>
        <strain evidence="5 6">DSM 45707</strain>
    </source>
</reference>
<dbReference type="RefSeq" id="WP_131923559.1">
    <property type="nucleotide sequence ID" value="NZ_SMAG01000002.1"/>
</dbReference>
<keyword evidence="3" id="KW-0269">Exonuclease</keyword>
<dbReference type="Pfam" id="PF00929">
    <property type="entry name" value="RNase_T"/>
    <property type="match status" value="1"/>
</dbReference>
<dbReference type="PANTHER" id="PTHR23044:SF61">
    <property type="entry name" value="3'-5' EXORIBONUCLEASE 1-RELATED"/>
    <property type="match status" value="1"/>
</dbReference>
<feature type="domain" description="Exonuclease" evidence="4">
    <location>
        <begin position="4"/>
        <end position="182"/>
    </location>
</feature>
<comment type="caution">
    <text evidence="5">The sequence shown here is derived from an EMBL/GenBank/DDBJ whole genome shotgun (WGS) entry which is preliminary data.</text>
</comment>
<name>A0A4R3L6P5_9BACL</name>
<evidence type="ECO:0000256" key="2">
    <source>
        <dbReference type="ARBA" id="ARBA00022801"/>
    </source>
</evidence>
<dbReference type="AlphaFoldDB" id="A0A4R3L6P5"/>